<evidence type="ECO:0000256" key="1">
    <source>
        <dbReference type="ARBA" id="ARBA00022723"/>
    </source>
</evidence>
<keyword evidence="1" id="KW-0479">Metal-binding</keyword>
<dbReference type="PROSITE" id="PS00463">
    <property type="entry name" value="ZN2_CY6_FUNGAL_1"/>
    <property type="match status" value="1"/>
</dbReference>
<evidence type="ECO:0000313" key="5">
    <source>
        <dbReference type="EMBL" id="KAJ4392113.1"/>
    </source>
</evidence>
<dbReference type="EMBL" id="JAPEVB010000003">
    <property type="protein sequence ID" value="KAJ4392113.1"/>
    <property type="molecule type" value="Genomic_DNA"/>
</dbReference>
<dbReference type="InterPro" id="IPR036864">
    <property type="entry name" value="Zn2-C6_fun-type_DNA-bd_sf"/>
</dbReference>
<evidence type="ECO:0000259" key="4">
    <source>
        <dbReference type="PROSITE" id="PS50048"/>
    </source>
</evidence>
<feature type="compositionally biased region" description="Low complexity" evidence="3">
    <location>
        <begin position="121"/>
        <end position="141"/>
    </location>
</feature>
<comment type="caution">
    <text evidence="5">The sequence shown here is derived from an EMBL/GenBank/DDBJ whole genome shotgun (WGS) entry which is preliminary data.</text>
</comment>
<dbReference type="GO" id="GO:0000981">
    <property type="term" value="F:DNA-binding transcription factor activity, RNA polymerase II-specific"/>
    <property type="evidence" value="ECO:0007669"/>
    <property type="project" value="InterPro"/>
</dbReference>
<organism evidence="5 6">
    <name type="scientific">Gnomoniopsis smithogilvyi</name>
    <dbReference type="NCBI Taxonomy" id="1191159"/>
    <lineage>
        <taxon>Eukaryota</taxon>
        <taxon>Fungi</taxon>
        <taxon>Dikarya</taxon>
        <taxon>Ascomycota</taxon>
        <taxon>Pezizomycotina</taxon>
        <taxon>Sordariomycetes</taxon>
        <taxon>Sordariomycetidae</taxon>
        <taxon>Diaporthales</taxon>
        <taxon>Gnomoniaceae</taxon>
        <taxon>Gnomoniopsis</taxon>
    </lineage>
</organism>
<gene>
    <name evidence="5" type="ORF">N0V93_005735</name>
</gene>
<feature type="region of interest" description="Disordered" evidence="3">
    <location>
        <begin position="104"/>
        <end position="141"/>
    </location>
</feature>
<dbReference type="OrthoDB" id="5367487at2759"/>
<dbReference type="PROSITE" id="PS50048">
    <property type="entry name" value="ZN2_CY6_FUNGAL_2"/>
    <property type="match status" value="1"/>
</dbReference>
<reference evidence="5" key="1">
    <citation type="submission" date="2022-10" db="EMBL/GenBank/DDBJ databases">
        <title>Tapping the CABI collections for fungal endophytes: first genome assemblies for Collariella, Neodidymelliopsis, Ascochyta clinopodiicola, Didymella pomorum, Didymosphaeria variabile, Neocosmospora piperis and Neocucurbitaria cava.</title>
        <authorList>
            <person name="Hill R."/>
        </authorList>
    </citation>
    <scope>NUCLEOTIDE SEQUENCE</scope>
    <source>
        <strain evidence="5">IMI 355082</strain>
    </source>
</reference>
<dbReference type="GO" id="GO:0006351">
    <property type="term" value="P:DNA-templated transcription"/>
    <property type="evidence" value="ECO:0007669"/>
    <property type="project" value="InterPro"/>
</dbReference>
<dbReference type="SMART" id="SM00066">
    <property type="entry name" value="GAL4"/>
    <property type="match status" value="1"/>
</dbReference>
<dbReference type="PANTHER" id="PTHR47431:SF1">
    <property type="entry name" value="ZN(II)2CYS6 TRANSCRIPTION FACTOR (EUROFUNG)"/>
    <property type="match status" value="1"/>
</dbReference>
<dbReference type="PANTHER" id="PTHR47431">
    <property type="entry name" value="ZN(II)2CYS6 TRANSCRIPTION FACTOR (EUROFUNG)-RELATED"/>
    <property type="match status" value="1"/>
</dbReference>
<dbReference type="Pfam" id="PF04082">
    <property type="entry name" value="Fungal_trans"/>
    <property type="match status" value="1"/>
</dbReference>
<dbReference type="CDD" id="cd12148">
    <property type="entry name" value="fungal_TF_MHR"/>
    <property type="match status" value="1"/>
</dbReference>
<dbReference type="Gene3D" id="4.10.240.10">
    <property type="entry name" value="Zn(2)-C6 fungal-type DNA-binding domain"/>
    <property type="match status" value="1"/>
</dbReference>
<evidence type="ECO:0000256" key="3">
    <source>
        <dbReference type="SAM" id="MobiDB-lite"/>
    </source>
</evidence>
<proteinExistence type="predicted"/>
<dbReference type="GO" id="GO:0008270">
    <property type="term" value="F:zinc ion binding"/>
    <property type="evidence" value="ECO:0007669"/>
    <property type="project" value="InterPro"/>
</dbReference>
<keyword evidence="2" id="KW-0539">Nucleus</keyword>
<feature type="region of interest" description="Disordered" evidence="3">
    <location>
        <begin position="1"/>
        <end position="61"/>
    </location>
</feature>
<dbReference type="SUPFAM" id="SSF57701">
    <property type="entry name" value="Zn2/Cys6 DNA-binding domain"/>
    <property type="match status" value="1"/>
</dbReference>
<name>A0A9W8YUZ0_9PEZI</name>
<dbReference type="CDD" id="cd00067">
    <property type="entry name" value="GAL4"/>
    <property type="match status" value="1"/>
</dbReference>
<dbReference type="GO" id="GO:0003677">
    <property type="term" value="F:DNA binding"/>
    <property type="evidence" value="ECO:0007669"/>
    <property type="project" value="InterPro"/>
</dbReference>
<dbReference type="InterPro" id="IPR007219">
    <property type="entry name" value="XnlR_reg_dom"/>
</dbReference>
<keyword evidence="6" id="KW-1185">Reference proteome</keyword>
<dbReference type="InterPro" id="IPR001138">
    <property type="entry name" value="Zn2Cys6_DnaBD"/>
</dbReference>
<dbReference type="Proteomes" id="UP001140453">
    <property type="component" value="Unassembled WGS sequence"/>
</dbReference>
<accession>A0A9W8YUZ0</accession>
<evidence type="ECO:0000256" key="2">
    <source>
        <dbReference type="ARBA" id="ARBA00023242"/>
    </source>
</evidence>
<dbReference type="AlphaFoldDB" id="A0A9W8YUZ0"/>
<dbReference type="Pfam" id="PF00172">
    <property type="entry name" value="Zn_clus"/>
    <property type="match status" value="1"/>
</dbReference>
<evidence type="ECO:0000313" key="6">
    <source>
        <dbReference type="Proteomes" id="UP001140453"/>
    </source>
</evidence>
<protein>
    <recommendedName>
        <fullName evidence="4">Zn(2)-C6 fungal-type domain-containing protein</fullName>
    </recommendedName>
</protein>
<feature type="domain" description="Zn(2)-C6 fungal-type" evidence="4">
    <location>
        <begin position="66"/>
        <end position="97"/>
    </location>
</feature>
<sequence>MDLYDASSAPLASRSISGNGSPLESPAGEPDPGNNFSPGTTDSRRPSDQPSQSSSSTGNTPSIPAACLACRSKHLKCDGNTPCSRCVGAGTASECVYVASRRGYKGPRRGTAQNPNKRHASSSPDAASGDGTSTGSSVAGSRVPDSCPMLLGATVAPGLHTPSFTGVTGVNYSHAAGAPFLSSAASMSHLQLFKTPHFANPLDAVAHGAPIAPMTSVADKCFDSFYYHYHAAHPFVLPKQYFLRHKQETGQTLDHLIAAMRYVGALFLDAGPARASYLDEALRLCHSPTTPKDGFLVQALLLLIVALDGSCEQDKARDLLGEAERVAIEIGLNTRQFAVLHGRGNLVLEESWRRTWWDLYVCDGMVAGVHRVTNFLLYDVISDVALPCEESEYLSGHIPQPMYMEDFDDQLFTGEDRPFSSFAFRIAAIRNLGRFMRCPPIMFAEDENLAKLDANLTNWRLHLPPSKKDPIDKNCAPDEMLFQAHFITTACTIMLHQPHSQLDASPARSVNSCAPYRPVPTGDMFNIHTRHTITAACDIAKMITYAVPLQHHTHFFTCVITMATIVHLSKWALYLIPDEDDLREQIKLSIGALSKLSVIWKAAANAGGQVKGVAQEIYRAKKAQQINPAFWVAFTQEEMINSLNVDENVMSEIDSMLSAVTSAPQ</sequence>